<sequence>MQPKPEVWDRVMEYANLLAKEDQPDTYRVNYDAFKDYCESQRRDGYDHPFLWETLADFTIDDAAAIPLYQHALEGATGDDMRPYRVSMRFALAQRYKNQGDTTLARQYAIEADDEARDTDDRELRRRISRFLLARD</sequence>
<name>A0A7G8Q1L8_9GAMM</name>
<organism evidence="1 2">
    <name type="scientific">Dyella telluris</name>
    <dbReference type="NCBI Taxonomy" id="2763498"/>
    <lineage>
        <taxon>Bacteria</taxon>
        <taxon>Pseudomonadati</taxon>
        <taxon>Pseudomonadota</taxon>
        <taxon>Gammaproteobacteria</taxon>
        <taxon>Lysobacterales</taxon>
        <taxon>Rhodanobacteraceae</taxon>
        <taxon>Dyella</taxon>
    </lineage>
</organism>
<reference evidence="1 2" key="1">
    <citation type="submission" date="2020-08" db="EMBL/GenBank/DDBJ databases">
        <title>Dyella sp. G9 isolated from forest soil.</title>
        <authorList>
            <person name="Fu J."/>
            <person name="Qiu L."/>
        </authorList>
    </citation>
    <scope>NUCLEOTIDE SEQUENCE [LARGE SCALE GENOMIC DNA]</scope>
    <source>
        <strain evidence="1 2">G9</strain>
    </source>
</reference>
<dbReference type="RefSeq" id="WP_187056148.1">
    <property type="nucleotide sequence ID" value="NZ_CP060412.1"/>
</dbReference>
<dbReference type="KEGG" id="dtl:H8F01_16500"/>
<protein>
    <submittedName>
        <fullName evidence="1">Uncharacterized protein</fullName>
    </submittedName>
</protein>
<gene>
    <name evidence="1" type="ORF">H8F01_16500</name>
</gene>
<dbReference type="AlphaFoldDB" id="A0A7G8Q1L8"/>
<keyword evidence="2" id="KW-1185">Reference proteome</keyword>
<accession>A0A7G8Q1L8</accession>
<evidence type="ECO:0000313" key="1">
    <source>
        <dbReference type="EMBL" id="QNK00676.1"/>
    </source>
</evidence>
<evidence type="ECO:0000313" key="2">
    <source>
        <dbReference type="Proteomes" id="UP000515873"/>
    </source>
</evidence>
<proteinExistence type="predicted"/>
<dbReference type="EMBL" id="CP060412">
    <property type="protein sequence ID" value="QNK00676.1"/>
    <property type="molecule type" value="Genomic_DNA"/>
</dbReference>
<dbReference type="Proteomes" id="UP000515873">
    <property type="component" value="Chromosome"/>
</dbReference>